<dbReference type="PANTHER" id="PTHR43096">
    <property type="entry name" value="DNAJ HOMOLOG 1, MITOCHONDRIAL-RELATED"/>
    <property type="match status" value="1"/>
</dbReference>
<keyword evidence="6" id="KW-1185">Reference proteome</keyword>
<evidence type="ECO:0000313" key="5">
    <source>
        <dbReference type="EMBL" id="GGC02054.1"/>
    </source>
</evidence>
<evidence type="ECO:0000256" key="2">
    <source>
        <dbReference type="ARBA" id="ARBA00023125"/>
    </source>
</evidence>
<dbReference type="PROSITE" id="PS50076">
    <property type="entry name" value="DNAJ_2"/>
    <property type="match status" value="1"/>
</dbReference>
<feature type="domain" description="J" evidence="4">
    <location>
        <begin position="5"/>
        <end position="69"/>
    </location>
</feature>
<gene>
    <name evidence="5" type="primary">cbpA</name>
    <name evidence="5" type="ORF">GCM10007205_09110</name>
</gene>
<protein>
    <submittedName>
        <fullName evidence="5">Curved DNA-binding protein</fullName>
    </submittedName>
</protein>
<dbReference type="Proteomes" id="UP000620266">
    <property type="component" value="Unassembled WGS sequence"/>
</dbReference>
<dbReference type="Gene3D" id="1.10.287.110">
    <property type="entry name" value="DnaJ domain"/>
    <property type="match status" value="1"/>
</dbReference>
<dbReference type="RefSeq" id="WP_188395017.1">
    <property type="nucleotide sequence ID" value="NZ_BMCG01000002.1"/>
</dbReference>
<name>A0A8J2UKC2_9BURK</name>
<dbReference type="Pfam" id="PF01556">
    <property type="entry name" value="DnaJ_C"/>
    <property type="match status" value="1"/>
</dbReference>
<dbReference type="GO" id="GO:0042026">
    <property type="term" value="P:protein refolding"/>
    <property type="evidence" value="ECO:0007669"/>
    <property type="project" value="TreeGrafter"/>
</dbReference>
<dbReference type="FunFam" id="2.60.260.20:FF:000008">
    <property type="entry name" value="Curved DNA-binding protein"/>
    <property type="match status" value="1"/>
</dbReference>
<dbReference type="GO" id="GO:0003677">
    <property type="term" value="F:DNA binding"/>
    <property type="evidence" value="ECO:0007669"/>
    <property type="project" value="UniProtKB-KW"/>
</dbReference>
<accession>A0A8J2UKC2</accession>
<proteinExistence type="predicted"/>
<sequence length="317" mass="34786">MKFKDYYEILGVKRDASQDEIRSAYRKLARKYHPDVSKEADAEARFKEMGEAYKVLKDPESRASYDRLGANWQNGQDFQPPPGDGGFDFRSAGFGGNGGGGGFEGMDFGDFFEQMFAQQAGRGPRRTMQMPGEDIHAKIQIDLEDAYRGAQRSISLRLPETDEHGRTLHRERTLSVTIPKGIRAGQNLRLAGQGGAGFNGGKAGDLYLEIAFKPHAHYRIDGRDVYADLPLAPWEAALGATVAADTPEGKVELTIPPNSVAGRKLRLKGKGIPGKEAGDLYVVLGIALPPADSEASRQAYQAFREAFDFNPRTDSSR</sequence>
<dbReference type="CDD" id="cd06257">
    <property type="entry name" value="DnaJ"/>
    <property type="match status" value="1"/>
</dbReference>
<dbReference type="InterPro" id="IPR008971">
    <property type="entry name" value="HSP40/DnaJ_pept-bd"/>
</dbReference>
<evidence type="ECO:0000256" key="3">
    <source>
        <dbReference type="ARBA" id="ARBA00023186"/>
    </source>
</evidence>
<dbReference type="CDD" id="cd10747">
    <property type="entry name" value="DnaJ_C"/>
    <property type="match status" value="1"/>
</dbReference>
<dbReference type="SUPFAM" id="SSF49493">
    <property type="entry name" value="HSP40/DnaJ peptide-binding domain"/>
    <property type="match status" value="2"/>
</dbReference>
<dbReference type="AlphaFoldDB" id="A0A8J2UKC2"/>
<reference evidence="5" key="1">
    <citation type="journal article" date="2014" name="Int. J. Syst. Evol. Microbiol.">
        <title>Complete genome sequence of Corynebacterium casei LMG S-19264T (=DSM 44701T), isolated from a smear-ripened cheese.</title>
        <authorList>
            <consortium name="US DOE Joint Genome Institute (JGI-PGF)"/>
            <person name="Walter F."/>
            <person name="Albersmeier A."/>
            <person name="Kalinowski J."/>
            <person name="Ruckert C."/>
        </authorList>
    </citation>
    <scope>NUCLEOTIDE SEQUENCE</scope>
    <source>
        <strain evidence="5">CCM 7086</strain>
    </source>
</reference>
<dbReference type="InterPro" id="IPR036869">
    <property type="entry name" value="J_dom_sf"/>
</dbReference>
<organism evidence="5 6">
    <name type="scientific">Oxalicibacterium flavum</name>
    <dbReference type="NCBI Taxonomy" id="179467"/>
    <lineage>
        <taxon>Bacteria</taxon>
        <taxon>Pseudomonadati</taxon>
        <taxon>Pseudomonadota</taxon>
        <taxon>Betaproteobacteria</taxon>
        <taxon>Burkholderiales</taxon>
        <taxon>Oxalobacteraceae</taxon>
        <taxon>Oxalicibacterium</taxon>
    </lineage>
</organism>
<dbReference type="SMART" id="SM00271">
    <property type="entry name" value="DnaJ"/>
    <property type="match status" value="1"/>
</dbReference>
<dbReference type="Gene3D" id="2.60.260.20">
    <property type="entry name" value="Urease metallochaperone UreE, N-terminal domain"/>
    <property type="match status" value="2"/>
</dbReference>
<comment type="caution">
    <text evidence="5">The sequence shown here is derived from an EMBL/GenBank/DDBJ whole genome shotgun (WGS) entry which is preliminary data.</text>
</comment>
<dbReference type="GO" id="GO:0051082">
    <property type="term" value="F:unfolded protein binding"/>
    <property type="evidence" value="ECO:0007669"/>
    <property type="project" value="InterPro"/>
</dbReference>
<evidence type="ECO:0000256" key="1">
    <source>
        <dbReference type="ARBA" id="ARBA00022490"/>
    </source>
</evidence>
<dbReference type="InterPro" id="IPR002939">
    <property type="entry name" value="DnaJ_C"/>
</dbReference>
<dbReference type="SUPFAM" id="SSF46565">
    <property type="entry name" value="Chaperone J-domain"/>
    <property type="match status" value="1"/>
</dbReference>
<dbReference type="InterPro" id="IPR001623">
    <property type="entry name" value="DnaJ_domain"/>
</dbReference>
<dbReference type="Pfam" id="PF00226">
    <property type="entry name" value="DnaJ"/>
    <property type="match status" value="1"/>
</dbReference>
<reference evidence="5" key="2">
    <citation type="submission" date="2020-09" db="EMBL/GenBank/DDBJ databases">
        <authorList>
            <person name="Sun Q."/>
            <person name="Sedlacek I."/>
        </authorList>
    </citation>
    <scope>NUCLEOTIDE SEQUENCE</scope>
    <source>
        <strain evidence="5">CCM 7086</strain>
    </source>
</reference>
<dbReference type="PANTHER" id="PTHR43096:SF52">
    <property type="entry name" value="DNAJ HOMOLOG 1, MITOCHONDRIAL-RELATED"/>
    <property type="match status" value="1"/>
</dbReference>
<keyword evidence="3" id="KW-0143">Chaperone</keyword>
<dbReference type="PRINTS" id="PR00625">
    <property type="entry name" value="JDOMAIN"/>
</dbReference>
<keyword evidence="1" id="KW-0963">Cytoplasm</keyword>
<evidence type="ECO:0000259" key="4">
    <source>
        <dbReference type="PROSITE" id="PS50076"/>
    </source>
</evidence>
<keyword evidence="2 5" id="KW-0238">DNA-binding</keyword>
<dbReference type="GO" id="GO:0005737">
    <property type="term" value="C:cytoplasm"/>
    <property type="evidence" value="ECO:0007669"/>
    <property type="project" value="TreeGrafter"/>
</dbReference>
<dbReference type="EMBL" id="BMCG01000002">
    <property type="protein sequence ID" value="GGC02054.1"/>
    <property type="molecule type" value="Genomic_DNA"/>
</dbReference>
<evidence type="ECO:0000313" key="6">
    <source>
        <dbReference type="Proteomes" id="UP000620266"/>
    </source>
</evidence>